<dbReference type="EMBL" id="KC246845">
    <property type="protein sequence ID" value="AHF25653.1"/>
    <property type="molecule type" value="Genomic_DNA"/>
</dbReference>
<proteinExistence type="predicted"/>
<feature type="transmembrane region" description="Helical" evidence="1">
    <location>
        <begin position="341"/>
        <end position="360"/>
    </location>
</feature>
<feature type="transmembrane region" description="Helical" evidence="1">
    <location>
        <begin position="31"/>
        <end position="49"/>
    </location>
</feature>
<name>W0FL69_9BACT</name>
<protein>
    <submittedName>
        <fullName evidence="2">Uncharacterized protein</fullName>
    </submittedName>
</protein>
<dbReference type="AlphaFoldDB" id="W0FL69"/>
<keyword evidence="1" id="KW-1133">Transmembrane helix</keyword>
<keyword evidence="1" id="KW-0472">Membrane</keyword>
<feature type="transmembrane region" description="Helical" evidence="1">
    <location>
        <begin position="191"/>
        <end position="213"/>
    </location>
</feature>
<feature type="transmembrane region" description="Helical" evidence="1">
    <location>
        <begin position="111"/>
        <end position="130"/>
    </location>
</feature>
<reference evidence="2" key="1">
    <citation type="journal article" date="2013" name="PLoS ONE">
        <title>Metagenomic insights into the carbohydrate-active enzymes carried by the microorganisms adhering to solid digesta in the rumen of cows.</title>
        <authorList>
            <person name="Wang L."/>
            <person name="Hatem A."/>
            <person name="Catalyurek U.V."/>
            <person name="Morrison M."/>
            <person name="Yu Z."/>
        </authorList>
    </citation>
    <scope>NUCLEOTIDE SEQUENCE</scope>
</reference>
<sequence length="373" mass="39297">MKKSAFRLSTAVLLFFGLAFLLPAVREGNPRLYWMAAAVPGFMLLFSLLPGHIFCLDQPSLWIAMVFCAFSVLSLAPADPDASVLQGVRCALSLLLLPVGSLFARSARPSPLLAVLAGFAGLLMLSLPLFMPSLSFSLSAPALGLLLFAVATLLSLRQKLGALTVGAVGFALLLLSGDLIFTAVWGLSFSLLFWAVAGSGLWSVITLAVIAGLWVGSQRWFLQPIIFSGPLASAAPNLSAMGLIGPLSAPETDTASGSLFSLLGYQYGVLLLLCLVLLIVLLVVRGASLACSTRSRFHAAVALCAVLLFGFHTLTFLVAFLNLLPLPMGDFPFLSSSFSDLAGSCFWAGLLSGVAARNNTDLAEDSRLVMLAH</sequence>
<organism evidence="2">
    <name type="scientific">uncultured bacterium Contigcl_30</name>
    <dbReference type="NCBI Taxonomy" id="1393670"/>
    <lineage>
        <taxon>Bacteria</taxon>
        <taxon>environmental samples</taxon>
    </lineage>
</organism>
<feature type="transmembrane region" description="Helical" evidence="1">
    <location>
        <begin position="136"/>
        <end position="156"/>
    </location>
</feature>
<feature type="transmembrane region" description="Helical" evidence="1">
    <location>
        <begin position="299"/>
        <end position="321"/>
    </location>
</feature>
<feature type="transmembrane region" description="Helical" evidence="1">
    <location>
        <begin position="163"/>
        <end position="185"/>
    </location>
</feature>
<feature type="transmembrane region" description="Helical" evidence="1">
    <location>
        <begin position="84"/>
        <end position="104"/>
    </location>
</feature>
<keyword evidence="1" id="KW-0812">Transmembrane</keyword>
<evidence type="ECO:0000313" key="2">
    <source>
        <dbReference type="EMBL" id="AHF25653.1"/>
    </source>
</evidence>
<accession>W0FL69</accession>
<evidence type="ECO:0000256" key="1">
    <source>
        <dbReference type="SAM" id="Phobius"/>
    </source>
</evidence>
<feature type="transmembrane region" description="Helical" evidence="1">
    <location>
        <begin position="225"/>
        <end position="245"/>
    </location>
</feature>
<feature type="transmembrane region" description="Helical" evidence="1">
    <location>
        <begin position="265"/>
        <end position="287"/>
    </location>
</feature>
<feature type="transmembrane region" description="Helical" evidence="1">
    <location>
        <begin position="61"/>
        <end position="78"/>
    </location>
</feature>